<feature type="transmembrane region" description="Helical" evidence="6">
    <location>
        <begin position="70"/>
        <end position="91"/>
    </location>
</feature>
<comment type="caution">
    <text evidence="7">The sequence shown here is derived from an EMBL/GenBank/DDBJ whole genome shotgun (WGS) entry which is preliminary data.</text>
</comment>
<gene>
    <name evidence="7" type="ORF">DFR28_101137</name>
</gene>
<dbReference type="GO" id="GO:0046873">
    <property type="term" value="F:metal ion transmembrane transporter activity"/>
    <property type="evidence" value="ECO:0007669"/>
    <property type="project" value="InterPro"/>
</dbReference>
<dbReference type="Pfam" id="PF01169">
    <property type="entry name" value="GDT1"/>
    <property type="match status" value="1"/>
</dbReference>
<dbReference type="PANTHER" id="PTHR12608">
    <property type="entry name" value="TRANSMEMBRANE PROTEIN HTP-1 RELATED"/>
    <property type="match status" value="1"/>
</dbReference>
<evidence type="ECO:0000256" key="3">
    <source>
        <dbReference type="ARBA" id="ARBA00022692"/>
    </source>
</evidence>
<dbReference type="RefSeq" id="WP_113952377.1">
    <property type="nucleotide sequence ID" value="NZ_QNRT01000001.1"/>
</dbReference>
<dbReference type="EMBL" id="QNRT01000001">
    <property type="protein sequence ID" value="RBP52754.1"/>
    <property type="molecule type" value="Genomic_DNA"/>
</dbReference>
<dbReference type="InParanoid" id="A0A395JM86"/>
<proteinExistence type="inferred from homology"/>
<protein>
    <recommendedName>
        <fullName evidence="6">GDT1 family protein</fullName>
    </recommendedName>
</protein>
<accession>A0A395JM86</accession>
<name>A0A395JM86_9GAMM</name>
<dbReference type="Proteomes" id="UP000253083">
    <property type="component" value="Unassembled WGS sequence"/>
</dbReference>
<comment type="subcellular location">
    <subcellularLocation>
        <location evidence="1 6">Membrane</location>
        <topology evidence="1 6">Multi-pass membrane protein</topology>
    </subcellularLocation>
</comment>
<evidence type="ECO:0000313" key="8">
    <source>
        <dbReference type="Proteomes" id="UP000253083"/>
    </source>
</evidence>
<keyword evidence="4 6" id="KW-1133">Transmembrane helix</keyword>
<evidence type="ECO:0000256" key="6">
    <source>
        <dbReference type="RuleBase" id="RU365102"/>
    </source>
</evidence>
<keyword evidence="8" id="KW-1185">Reference proteome</keyword>
<evidence type="ECO:0000256" key="5">
    <source>
        <dbReference type="ARBA" id="ARBA00023136"/>
    </source>
</evidence>
<comment type="caution">
    <text evidence="6">Lacks conserved residue(s) required for the propagation of feature annotation.</text>
</comment>
<keyword evidence="5 6" id="KW-0472">Membrane</keyword>
<feature type="transmembrane region" description="Helical" evidence="6">
    <location>
        <begin position="38"/>
        <end position="63"/>
    </location>
</feature>
<evidence type="ECO:0000313" key="7">
    <source>
        <dbReference type="EMBL" id="RBP52754.1"/>
    </source>
</evidence>
<organism evidence="7 8">
    <name type="scientific">Arenicella xantha</name>
    <dbReference type="NCBI Taxonomy" id="644221"/>
    <lineage>
        <taxon>Bacteria</taxon>
        <taxon>Pseudomonadati</taxon>
        <taxon>Pseudomonadota</taxon>
        <taxon>Gammaproteobacteria</taxon>
        <taxon>Arenicellales</taxon>
        <taxon>Arenicellaceae</taxon>
        <taxon>Arenicella</taxon>
    </lineage>
</organism>
<keyword evidence="3 6" id="KW-0812">Transmembrane</keyword>
<evidence type="ECO:0000256" key="4">
    <source>
        <dbReference type="ARBA" id="ARBA00022989"/>
    </source>
</evidence>
<dbReference type="InterPro" id="IPR001727">
    <property type="entry name" value="GDT1-like"/>
</dbReference>
<evidence type="ECO:0000256" key="2">
    <source>
        <dbReference type="ARBA" id="ARBA00009190"/>
    </source>
</evidence>
<sequence length="98" mass="10728">MDLKIFLTVFFAVFIAELGDKTQLATMLFAADKEVSKWMIFFAASAALIVATAIGVIAGSWLAKYIDERYLHLIAGIGFIAIGIYTLFGVWSRSGEIS</sequence>
<reference evidence="7 8" key="1">
    <citation type="submission" date="2018-06" db="EMBL/GenBank/DDBJ databases">
        <title>Genomic Encyclopedia of Type Strains, Phase IV (KMG-IV): sequencing the most valuable type-strain genomes for metagenomic binning, comparative biology and taxonomic classification.</title>
        <authorList>
            <person name="Goeker M."/>
        </authorList>
    </citation>
    <scope>NUCLEOTIDE SEQUENCE [LARGE SCALE GENOMIC DNA]</scope>
    <source>
        <strain evidence="7 8">DSM 24032</strain>
    </source>
</reference>
<evidence type="ECO:0000256" key="1">
    <source>
        <dbReference type="ARBA" id="ARBA00004141"/>
    </source>
</evidence>
<dbReference type="GO" id="GO:0016020">
    <property type="term" value="C:membrane"/>
    <property type="evidence" value="ECO:0007669"/>
    <property type="project" value="UniProtKB-SubCell"/>
</dbReference>
<dbReference type="AlphaFoldDB" id="A0A395JM86"/>
<dbReference type="OrthoDB" id="9801356at2"/>
<dbReference type="PANTHER" id="PTHR12608:SF1">
    <property type="entry name" value="TRANSMEMBRANE PROTEIN 165"/>
    <property type="match status" value="1"/>
</dbReference>
<comment type="similarity">
    <text evidence="2 6">Belongs to the GDT1 family.</text>
</comment>